<name>A0A853DFW6_9MICO</name>
<dbReference type="SUPFAM" id="SSF48576">
    <property type="entry name" value="Terpenoid synthases"/>
    <property type="match status" value="1"/>
</dbReference>
<dbReference type="Gene3D" id="1.10.600.10">
    <property type="entry name" value="Farnesyl Diphosphate Synthase"/>
    <property type="match status" value="1"/>
</dbReference>
<dbReference type="NCBIfam" id="TIGR03464">
    <property type="entry name" value="HpnC"/>
    <property type="match status" value="1"/>
</dbReference>
<evidence type="ECO:0000313" key="2">
    <source>
        <dbReference type="Proteomes" id="UP000571817"/>
    </source>
</evidence>
<dbReference type="SFLD" id="SFLDG01018">
    <property type="entry name" value="Squalene/Phytoene_Synthase_Lik"/>
    <property type="match status" value="1"/>
</dbReference>
<reference evidence="1 2" key="1">
    <citation type="submission" date="2020-07" db="EMBL/GenBank/DDBJ databases">
        <title>Sequencing the genomes of 1000 actinobacteria strains.</title>
        <authorList>
            <person name="Klenk H.-P."/>
        </authorList>
    </citation>
    <scope>NUCLEOTIDE SEQUENCE [LARGE SCALE GENOMIC DNA]</scope>
    <source>
        <strain evidence="1 2">DSM 29531</strain>
    </source>
</reference>
<dbReference type="Pfam" id="PF00494">
    <property type="entry name" value="SQS_PSY"/>
    <property type="match status" value="1"/>
</dbReference>
<comment type="caution">
    <text evidence="1">The sequence shown here is derived from an EMBL/GenBank/DDBJ whole genome shotgun (WGS) entry which is preliminary data.</text>
</comment>
<keyword evidence="2" id="KW-1185">Reference proteome</keyword>
<dbReference type="GO" id="GO:0004311">
    <property type="term" value="F:geranylgeranyl diphosphate synthase activity"/>
    <property type="evidence" value="ECO:0007669"/>
    <property type="project" value="InterPro"/>
</dbReference>
<dbReference type="AlphaFoldDB" id="A0A853DFW6"/>
<protein>
    <submittedName>
        <fullName evidence="1">Squalene synthase HpnC</fullName>
    </submittedName>
</protein>
<proteinExistence type="predicted"/>
<gene>
    <name evidence="1" type="ORF">HNR15_000744</name>
</gene>
<evidence type="ECO:0000313" key="1">
    <source>
        <dbReference type="EMBL" id="NYJ73781.1"/>
    </source>
</evidence>
<dbReference type="InterPro" id="IPR017827">
    <property type="entry name" value="HSQ_synthase_HpnC"/>
</dbReference>
<dbReference type="SFLD" id="SFLDS00005">
    <property type="entry name" value="Isoprenoid_Synthase_Type_I"/>
    <property type="match status" value="1"/>
</dbReference>
<dbReference type="EMBL" id="JACCFW010000001">
    <property type="protein sequence ID" value="NYJ73781.1"/>
    <property type="molecule type" value="Genomic_DNA"/>
</dbReference>
<dbReference type="InterPro" id="IPR008949">
    <property type="entry name" value="Isoprenoid_synthase_dom_sf"/>
</dbReference>
<accession>A0A853DFW6</accession>
<dbReference type="SFLD" id="SFLDG01212">
    <property type="entry name" value="Phytoene_synthase_like"/>
    <property type="match status" value="1"/>
</dbReference>
<dbReference type="Proteomes" id="UP000571817">
    <property type="component" value="Unassembled WGS sequence"/>
</dbReference>
<dbReference type="PANTHER" id="PTHR31480">
    <property type="entry name" value="BIFUNCTIONAL LYCOPENE CYCLASE/PHYTOENE SYNTHASE"/>
    <property type="match status" value="1"/>
</dbReference>
<dbReference type="RefSeq" id="WP_179479249.1">
    <property type="nucleotide sequence ID" value="NZ_JACCFW010000001.1"/>
</dbReference>
<dbReference type="InterPro" id="IPR002060">
    <property type="entry name" value="Squ/phyt_synthse"/>
</dbReference>
<sequence length="288" mass="31093">MTVAQPSNDTTSRLPMYDARDRSENFPVALRVLPAAIRDHLRRVYSVARHIDELGDSGTGDRTTALRAYRSQVHALWAGERLSEPTLMRLAPTVTACGLSEKPFQDLVAANLQDQSVTEYADFAALLEYCALSADPVGRLVLEIFARSSPERIALSDRICSALQVLEHCQDVVEDSRAGRVYLPQDDLGGAGLSTATLLDPGHREDLCAVVSLQVLRARQLLDAGPPLLRRLDGWAKVSVAGFVAGGLATADAIDRARGDVVTAVPRPRRVDVLRHIAALLLRSGGAG</sequence>
<dbReference type="InterPro" id="IPR044843">
    <property type="entry name" value="Trans_IPPS_bact-type"/>
</dbReference>
<organism evidence="1 2">
    <name type="scientific">Allobranchiibius huperziae</name>
    <dbReference type="NCBI Taxonomy" id="1874116"/>
    <lineage>
        <taxon>Bacteria</taxon>
        <taxon>Bacillati</taxon>
        <taxon>Actinomycetota</taxon>
        <taxon>Actinomycetes</taxon>
        <taxon>Micrococcales</taxon>
        <taxon>Dermacoccaceae</taxon>
        <taxon>Allobranchiibius</taxon>
    </lineage>
</organism>